<feature type="compositionally biased region" description="Basic and acidic residues" evidence="1">
    <location>
        <begin position="11"/>
        <end position="21"/>
    </location>
</feature>
<proteinExistence type="predicted"/>
<gene>
    <name evidence="2" type="ORF">BLNAU_7432</name>
</gene>
<dbReference type="Proteomes" id="UP001281761">
    <property type="component" value="Unassembled WGS sequence"/>
</dbReference>
<keyword evidence="3" id="KW-1185">Reference proteome</keyword>
<comment type="caution">
    <text evidence="2">The sequence shown here is derived from an EMBL/GenBank/DDBJ whole genome shotgun (WGS) entry which is preliminary data.</text>
</comment>
<feature type="compositionally biased region" description="Low complexity" evidence="1">
    <location>
        <begin position="75"/>
        <end position="84"/>
    </location>
</feature>
<reference evidence="2 3" key="1">
    <citation type="journal article" date="2022" name="bioRxiv">
        <title>Genomics of Preaxostyla Flagellates Illuminates Evolutionary Transitions and the Path Towards Mitochondrial Loss.</title>
        <authorList>
            <person name="Novak L.V.F."/>
            <person name="Treitli S.C."/>
            <person name="Pyrih J."/>
            <person name="Halakuc P."/>
            <person name="Pipaliya S.V."/>
            <person name="Vacek V."/>
            <person name="Brzon O."/>
            <person name="Soukal P."/>
            <person name="Eme L."/>
            <person name="Dacks J.B."/>
            <person name="Karnkowska A."/>
            <person name="Elias M."/>
            <person name="Hampl V."/>
        </authorList>
    </citation>
    <scope>NUCLEOTIDE SEQUENCE [LARGE SCALE GENOMIC DNA]</scope>
    <source>
        <strain evidence="2">NAU3</strain>
        <tissue evidence="2">Gut</tissue>
    </source>
</reference>
<evidence type="ECO:0000313" key="3">
    <source>
        <dbReference type="Proteomes" id="UP001281761"/>
    </source>
</evidence>
<feature type="region of interest" description="Disordered" evidence="1">
    <location>
        <begin position="54"/>
        <end position="84"/>
    </location>
</feature>
<evidence type="ECO:0000256" key="1">
    <source>
        <dbReference type="SAM" id="MobiDB-lite"/>
    </source>
</evidence>
<organism evidence="2 3">
    <name type="scientific">Blattamonas nauphoetae</name>
    <dbReference type="NCBI Taxonomy" id="2049346"/>
    <lineage>
        <taxon>Eukaryota</taxon>
        <taxon>Metamonada</taxon>
        <taxon>Preaxostyla</taxon>
        <taxon>Oxymonadida</taxon>
        <taxon>Blattamonas</taxon>
    </lineage>
</organism>
<dbReference type="EMBL" id="JARBJD010000045">
    <property type="protein sequence ID" value="KAK2957533.1"/>
    <property type="molecule type" value="Genomic_DNA"/>
</dbReference>
<accession>A0ABQ9Y1E3</accession>
<feature type="region of interest" description="Disordered" evidence="1">
    <location>
        <begin position="1"/>
        <end position="21"/>
    </location>
</feature>
<protein>
    <submittedName>
        <fullName evidence="2">Uncharacterized protein</fullName>
    </submittedName>
</protein>
<sequence>MAIAGSVGKASRKEAKGREPANADSRPVLVFQWIRVSLTLSHCRRVVDLNWSEKHEEGVHDSPPVSAMSDKARPSDLSSSQSPFSGDCSPFLNWDGEKIESEYKKAAVYRSLVATLKIQPALDVSLEAKAEKFLESLWSMDEEQVDTLLSCLGVSKYGSGFDLAKSIVVLLSSASKKITDWTVRIIKYLVNKSYLEKRYMLVTADLIPKLINTLNPRSCIFAEAVGIHSCLMHLITSSLHLTTPGGVLYLESEAGAEKQTIQREVLWQVVKPSEQYIRYLCMNRYSIVNGELLSLYFMELLAKMLRICPYHQPTMDFVLHLPVVLTIPSCLTYFEDDDSILAFMHGMVDSQWKWKEEGRKVRQIGKNVHRMLRMEGIEDAIEEKLRNHKNDLSGRGIVFYSIRWNEMLGMNL</sequence>
<evidence type="ECO:0000313" key="2">
    <source>
        <dbReference type="EMBL" id="KAK2957533.1"/>
    </source>
</evidence>
<name>A0ABQ9Y1E3_9EUKA</name>